<dbReference type="GO" id="GO:0005524">
    <property type="term" value="F:ATP binding"/>
    <property type="evidence" value="ECO:0007669"/>
    <property type="project" value="UniProtKB-KW"/>
</dbReference>
<dbReference type="SUPFAM" id="SSF140931">
    <property type="entry name" value="Fic-like"/>
    <property type="match status" value="1"/>
</dbReference>
<dbReference type="SUPFAM" id="SSF46785">
    <property type="entry name" value="Winged helix' DNA-binding domain"/>
    <property type="match status" value="1"/>
</dbReference>
<sequence>MSYSPPFQLTHTMIRLVSDISQQIGKWTASEDKLFPELRKENRIRTIQASLAVEQNTLSLEQVTALINGKTVLGSPKEIQEVHNAFSAYENLDRWSEVDGDHLLEAHGYMMRGLILDAGQWRNGGAGIYRGDKLVHMAPPANQVPRLMIQLLGWLRDTDAHPLIASAAFHYEFEFIHPFSDGNGRMGRFWQTLILSKWNSMLSYLPVETVIKAKQNEYYSALREADSKCDCTAFIEFLLSSMNEALNEAIQVGAKMRVEKPLKTTEMRVETQVEMRVEKPLKTTDQILLMLEEDPTLTLSELSARIGRVKSTVERAVGKLKKEGRLEFRGPKKGGRWVVLSQRK</sequence>
<keyword evidence="2" id="KW-0547">Nucleotide-binding</keyword>
<evidence type="ECO:0000256" key="3">
    <source>
        <dbReference type="PIRSR" id="PIRSR640198-3"/>
    </source>
</evidence>
<dbReference type="Pfam" id="PF13412">
    <property type="entry name" value="HTH_24"/>
    <property type="match status" value="1"/>
</dbReference>
<evidence type="ECO:0000256" key="2">
    <source>
        <dbReference type="PIRSR" id="PIRSR640198-2"/>
    </source>
</evidence>
<dbReference type="Pfam" id="PF02661">
    <property type="entry name" value="Fic"/>
    <property type="match status" value="1"/>
</dbReference>
<dbReference type="InterPro" id="IPR036388">
    <property type="entry name" value="WH-like_DNA-bd_sf"/>
</dbReference>
<gene>
    <name evidence="5" type="ORF">FJM67_16925</name>
</gene>
<dbReference type="InterPro" id="IPR036597">
    <property type="entry name" value="Fido-like_dom_sf"/>
</dbReference>
<keyword evidence="6" id="KW-1185">Reference proteome</keyword>
<dbReference type="InterPro" id="IPR036390">
    <property type="entry name" value="WH_DNA-bd_sf"/>
</dbReference>
<evidence type="ECO:0000256" key="1">
    <source>
        <dbReference type="PIRSR" id="PIRSR640198-1"/>
    </source>
</evidence>
<keyword evidence="2" id="KW-0067">ATP-binding</keyword>
<dbReference type="EMBL" id="VFRR01000082">
    <property type="protein sequence ID" value="TPE44557.1"/>
    <property type="molecule type" value="Genomic_DNA"/>
</dbReference>
<dbReference type="Proteomes" id="UP000315901">
    <property type="component" value="Unassembled WGS sequence"/>
</dbReference>
<feature type="binding site" evidence="2">
    <location>
        <begin position="218"/>
        <end position="219"/>
    </location>
    <ligand>
        <name>ATP</name>
        <dbReference type="ChEBI" id="CHEBI:30616"/>
    </ligand>
</feature>
<evidence type="ECO:0000259" key="4">
    <source>
        <dbReference type="PROSITE" id="PS51459"/>
    </source>
</evidence>
<dbReference type="PANTHER" id="PTHR13504">
    <property type="entry name" value="FIDO DOMAIN-CONTAINING PROTEIN DDB_G0283145"/>
    <property type="match status" value="1"/>
</dbReference>
<dbReference type="AlphaFoldDB" id="A0A501WCJ4"/>
<dbReference type="InterPro" id="IPR040198">
    <property type="entry name" value="Fido_containing"/>
</dbReference>
<name>A0A501WCJ4_9GAMM</name>
<feature type="binding site" evidence="2">
    <location>
        <begin position="181"/>
        <end position="188"/>
    </location>
    <ligand>
        <name>ATP</name>
        <dbReference type="ChEBI" id="CHEBI:30616"/>
    </ligand>
</feature>
<organism evidence="5 6">
    <name type="scientific">Maribrevibacterium harenarium</name>
    <dbReference type="NCBI Taxonomy" id="2589817"/>
    <lineage>
        <taxon>Bacteria</taxon>
        <taxon>Pseudomonadati</taxon>
        <taxon>Pseudomonadota</taxon>
        <taxon>Gammaproteobacteria</taxon>
        <taxon>Oceanospirillales</taxon>
        <taxon>Oceanospirillaceae</taxon>
        <taxon>Maribrevibacterium</taxon>
    </lineage>
</organism>
<evidence type="ECO:0000313" key="6">
    <source>
        <dbReference type="Proteomes" id="UP000315901"/>
    </source>
</evidence>
<dbReference type="Gene3D" id="1.10.10.10">
    <property type="entry name" value="Winged helix-like DNA-binding domain superfamily/Winged helix DNA-binding domain"/>
    <property type="match status" value="1"/>
</dbReference>
<dbReference type="InterPro" id="IPR003812">
    <property type="entry name" value="Fido"/>
</dbReference>
<feature type="active site" evidence="1">
    <location>
        <position position="177"/>
    </location>
</feature>
<evidence type="ECO:0000313" key="5">
    <source>
        <dbReference type="EMBL" id="TPE44557.1"/>
    </source>
</evidence>
<protein>
    <submittedName>
        <fullName evidence="5">Fic family protein</fullName>
    </submittedName>
</protein>
<dbReference type="PROSITE" id="PS51459">
    <property type="entry name" value="FIDO"/>
    <property type="match status" value="1"/>
</dbReference>
<feature type="domain" description="Fido" evidence="4">
    <location>
        <begin position="98"/>
        <end position="240"/>
    </location>
</feature>
<dbReference type="PANTHER" id="PTHR13504:SF38">
    <property type="entry name" value="FIDO DOMAIN-CONTAINING PROTEIN"/>
    <property type="match status" value="1"/>
</dbReference>
<proteinExistence type="predicted"/>
<feature type="site" description="Important for autoinhibition of adenylyltransferase activity" evidence="3">
    <location>
        <position position="54"/>
    </location>
</feature>
<dbReference type="Gene3D" id="1.10.3290.10">
    <property type="entry name" value="Fido-like domain"/>
    <property type="match status" value="1"/>
</dbReference>
<reference evidence="5 6" key="1">
    <citation type="submission" date="2019-06" db="EMBL/GenBank/DDBJ databases">
        <title>A novel bacterium of genus Marinomonas, isolated from coastal sand.</title>
        <authorList>
            <person name="Huang H."/>
            <person name="Mo K."/>
            <person name="Hu Y."/>
        </authorList>
    </citation>
    <scope>NUCLEOTIDE SEQUENCE [LARGE SCALE GENOMIC DNA]</scope>
    <source>
        <strain evidence="5 6">HB171799</strain>
    </source>
</reference>
<dbReference type="OrthoDB" id="9807853at2"/>
<accession>A0A501WCJ4</accession>
<comment type="caution">
    <text evidence="5">The sequence shown here is derived from an EMBL/GenBank/DDBJ whole genome shotgun (WGS) entry which is preliminary data.</text>
</comment>